<protein>
    <recommendedName>
        <fullName evidence="16">MRC1 protein</fullName>
    </recommendedName>
</protein>
<name>A0A8C3KHJ2_9CHAR</name>
<feature type="region of interest" description="Disordered" evidence="9">
    <location>
        <begin position="1298"/>
        <end position="1317"/>
    </location>
</feature>
<dbReference type="SUPFAM" id="SSF56436">
    <property type="entry name" value="C-type lectin-like"/>
    <property type="match status" value="8"/>
</dbReference>
<dbReference type="PROSITE" id="PS00615">
    <property type="entry name" value="C_TYPE_LECTIN_1"/>
    <property type="match status" value="2"/>
</dbReference>
<dbReference type="SMART" id="SM00034">
    <property type="entry name" value="CLECT"/>
    <property type="match status" value="8"/>
</dbReference>
<dbReference type="Gene3D" id="2.10.10.10">
    <property type="entry name" value="Fibronectin, type II, collagen-binding"/>
    <property type="match status" value="1"/>
</dbReference>
<accession>A0A8C3KHJ2</accession>
<feature type="signal peptide" evidence="11">
    <location>
        <begin position="1"/>
        <end position="18"/>
    </location>
</feature>
<feature type="domain" description="C-type lectin" evidence="12">
    <location>
        <begin position="237"/>
        <end position="353"/>
    </location>
</feature>
<keyword evidence="5 10" id="KW-0472">Membrane</keyword>
<dbReference type="FunFam" id="3.10.100.10:FF:000031">
    <property type="entry name" value="macrophage mannose receptor 1"/>
    <property type="match status" value="1"/>
</dbReference>
<reference evidence="14" key="2">
    <citation type="submission" date="2025-09" db="UniProtKB">
        <authorList>
            <consortium name="Ensembl"/>
        </authorList>
    </citation>
    <scope>IDENTIFICATION</scope>
</reference>
<keyword evidence="2 10" id="KW-0812">Transmembrane</keyword>
<evidence type="ECO:0000256" key="3">
    <source>
        <dbReference type="ARBA" id="ARBA00022737"/>
    </source>
</evidence>
<dbReference type="FunFam" id="2.10.10.10:FF:000001">
    <property type="entry name" value="Fibronectin 1a isoform 1"/>
    <property type="match status" value="1"/>
</dbReference>
<evidence type="ECO:0000256" key="5">
    <source>
        <dbReference type="ARBA" id="ARBA00023136"/>
    </source>
</evidence>
<dbReference type="Pfam" id="PF00040">
    <property type="entry name" value="fn2"/>
    <property type="match status" value="1"/>
</dbReference>
<keyword evidence="3" id="KW-0677">Repeat</keyword>
<evidence type="ECO:0000256" key="2">
    <source>
        <dbReference type="ARBA" id="ARBA00022692"/>
    </source>
</evidence>
<dbReference type="GO" id="GO:0031012">
    <property type="term" value="C:extracellular matrix"/>
    <property type="evidence" value="ECO:0007669"/>
    <property type="project" value="UniProtKB-ARBA"/>
</dbReference>
<dbReference type="InterPro" id="IPR016186">
    <property type="entry name" value="C-type_lectin-like/link_sf"/>
</dbReference>
<sequence>MRFSRLLLFLSFVHSSLQSLGKFPVDTFTLQGNGNGQPCVFPFKYEGKQYNECTDAGRSDGWLWCATTADFDVDKLYGFCPLINDTEKFWTEDVSTGIRYQINSESALTWHQAWKSCQQQNAELLSITEIHEQAYIGELTKKFSFAFWIGLNTLNFNSGWQWAGGSPFRYLNWAPGSPFLLPGKICGAMNPRKNAKWENQACNQRLGYICKKRKLSSNSDIIPKGSPSKCTEGWWPYAGHCYSIQRERKIWKDALTSCKKQDGDLASVHNIAEHSFLVSQLGYKPTEELWLGLNDLKTHFYFEWSDGTPVTFTKWNRNHPTYTNGLEDCVVMKGQDGYWATDVCDKQLGYICKKKPSSQSSEKETVEDPGCQKGWKRYGLHCYLVGSTLLTFSEANKTCEQSKAYLATVESRNEQAFLISLTGLRSDKYFWIGLSNTEERESFRWTSGETPLFTHWNTAMPGKEQGCVAMATGIASGLWDVVGCEKTANFLCKQRAVGVSPSAPPVQVPAAACAEGWDEASWADSCFKFFVREGNQKKSWFEAEEFCREIGGNLVTINARKDQILIWDKGLHNQAFWIGLLLLNPDEGFAWIDGSPVIYEHWDEDEPNNSGELEHCVMFNGSPQMRWNDLRCEHLLNWICETKKGKIASPFNWSNKTKFKYKLSTDNGWIIYEDKQYYFSKERVHMEQARKICQKNFADLVVIENESKRQFLWKYVRESYLIGLVISFDQKFSWLDKTPVNYVAWAPNEPNFANNDENCVIMSQDFGFWKDISCAVKNRFICERRNSNYSGFAPAVLPPLGGCPETWLLFKNKCYKIFGSKEEERRTWHSARSACIELGGNLASIHDEQVQAFFTFYLKDVANETWIGLNDINHEQSYIWTDGSLFDYSKWARHFPFRDKYIRVDHKYITIETDCIAMMKRSADEAAYWENTDCQHNKSYICQMDICTSFFTEPELFHSTTAPDLDFIHYGNSSYLIIPSKMNWEEARRACKEKSSELASIFDYYSNIFLLLQTVKYGEALWIGLNSKVGYGYYRWTDKRKIIFSNWFYGEPKEKMACVYLEPHGTWKTAPCNEKHFPVCKKSVDVLPSDPPQDIGKCPESDHISWIPFRSHCYNFNANEMSWAQSVTQCGVLASVEDVAESNFLVEHADLYTSKTSGFWIGIYRNVNGQLLWQDNSALGFVNWGEGQPSEDQLDYCMELSASSGYWSTLPCSSRKGFICKKPKIYTFLFALCLFTDAKKRKAHGHMNMWILLTLVLIILLGMGFMIYFLFKIKSQSATEREARRRSTLVEYSHALAGKDNENDSTNNKEKNEHSIV</sequence>
<dbReference type="FunFam" id="3.10.100.10:FF:000023">
    <property type="entry name" value="Macrophage mannose receptor 1"/>
    <property type="match status" value="1"/>
</dbReference>
<dbReference type="PROSITE" id="PS00023">
    <property type="entry name" value="FN2_1"/>
    <property type="match status" value="1"/>
</dbReference>
<evidence type="ECO:0000256" key="9">
    <source>
        <dbReference type="SAM" id="MobiDB-lite"/>
    </source>
</evidence>
<feature type="domain" description="C-type lectin" evidence="12">
    <location>
        <begin position="378"/>
        <end position="493"/>
    </location>
</feature>
<dbReference type="Pfam" id="PF00059">
    <property type="entry name" value="Lectin_C"/>
    <property type="match status" value="8"/>
</dbReference>
<evidence type="ECO:0000256" key="10">
    <source>
        <dbReference type="SAM" id="Phobius"/>
    </source>
</evidence>
<dbReference type="FunFam" id="3.10.100.10:FF:000016">
    <property type="entry name" value="macrophage mannose receptor 1"/>
    <property type="match status" value="1"/>
</dbReference>
<dbReference type="Proteomes" id="UP000694419">
    <property type="component" value="Unplaced"/>
</dbReference>
<organism evidence="14 15">
    <name type="scientific">Calidris pygmaea</name>
    <name type="common">Spoon-billed sandpiper</name>
    <dbReference type="NCBI Taxonomy" id="425635"/>
    <lineage>
        <taxon>Eukaryota</taxon>
        <taxon>Metazoa</taxon>
        <taxon>Chordata</taxon>
        <taxon>Craniata</taxon>
        <taxon>Vertebrata</taxon>
        <taxon>Euteleostomi</taxon>
        <taxon>Archelosauria</taxon>
        <taxon>Archosauria</taxon>
        <taxon>Dinosauria</taxon>
        <taxon>Saurischia</taxon>
        <taxon>Theropoda</taxon>
        <taxon>Coelurosauria</taxon>
        <taxon>Aves</taxon>
        <taxon>Neognathae</taxon>
        <taxon>Neoaves</taxon>
        <taxon>Charadriiformes</taxon>
        <taxon>Scolopacidae</taxon>
        <taxon>Calidris</taxon>
    </lineage>
</organism>
<dbReference type="InterPro" id="IPR000562">
    <property type="entry name" value="FN_type2_dom"/>
</dbReference>
<feature type="domain" description="Fibronectin type-II" evidence="13">
    <location>
        <begin position="34"/>
        <end position="82"/>
    </location>
</feature>
<dbReference type="InterPro" id="IPR036943">
    <property type="entry name" value="FN_type2_sf"/>
</dbReference>
<dbReference type="CDD" id="cd00037">
    <property type="entry name" value="CLECT"/>
    <property type="match status" value="8"/>
</dbReference>
<evidence type="ECO:0000256" key="4">
    <source>
        <dbReference type="ARBA" id="ARBA00022989"/>
    </source>
</evidence>
<feature type="domain" description="C-type lectin" evidence="12">
    <location>
        <begin position="810"/>
        <end position="943"/>
    </location>
</feature>
<reference evidence="14" key="1">
    <citation type="submission" date="2025-08" db="UniProtKB">
        <authorList>
            <consortium name="Ensembl"/>
        </authorList>
    </citation>
    <scope>IDENTIFICATION</scope>
</reference>
<evidence type="ECO:0008006" key="16">
    <source>
        <dbReference type="Google" id="ProtNLM"/>
    </source>
</evidence>
<dbReference type="InterPro" id="IPR013806">
    <property type="entry name" value="Kringle-like"/>
</dbReference>
<comment type="subcellular location">
    <subcellularLocation>
        <location evidence="1">Membrane</location>
        <topology evidence="1">Single-pass membrane protein</topology>
    </subcellularLocation>
</comment>
<dbReference type="PANTHER" id="PTHR22803">
    <property type="entry name" value="MANNOSE, PHOSPHOLIPASE, LECTIN RECEPTOR RELATED"/>
    <property type="match status" value="1"/>
</dbReference>
<dbReference type="PRINTS" id="PR00013">
    <property type="entry name" value="FNTYPEII"/>
</dbReference>
<dbReference type="FunFam" id="3.10.100.10:FF:000030">
    <property type="entry name" value="Mannose receptor C-type 1"/>
    <property type="match status" value="1"/>
</dbReference>
<keyword evidence="6 8" id="KW-1015">Disulfide bond</keyword>
<evidence type="ECO:0000259" key="12">
    <source>
        <dbReference type="PROSITE" id="PS50041"/>
    </source>
</evidence>
<feature type="domain" description="C-type lectin" evidence="12">
    <location>
        <begin position="672"/>
        <end position="783"/>
    </location>
</feature>
<dbReference type="FunFam" id="3.10.100.10:FF:000025">
    <property type="entry name" value="Mannose receptor C-type 1"/>
    <property type="match status" value="1"/>
</dbReference>
<feature type="transmembrane region" description="Helical" evidence="10">
    <location>
        <begin position="1249"/>
        <end position="1271"/>
    </location>
</feature>
<dbReference type="GO" id="GO:0016020">
    <property type="term" value="C:membrane"/>
    <property type="evidence" value="ECO:0007669"/>
    <property type="project" value="UniProtKB-SubCell"/>
</dbReference>
<keyword evidence="11" id="KW-0732">Signal</keyword>
<evidence type="ECO:0000313" key="14">
    <source>
        <dbReference type="Ensembl" id="ENSCPGP00000021338.1"/>
    </source>
</evidence>
<dbReference type="FunFam" id="3.10.100.10:FF:000022">
    <property type="entry name" value="Mannose receptor C-type 1"/>
    <property type="match status" value="1"/>
</dbReference>
<dbReference type="Gene3D" id="3.10.100.10">
    <property type="entry name" value="Mannose-Binding Protein A, subunit A"/>
    <property type="match status" value="8"/>
</dbReference>
<feature type="domain" description="C-type lectin" evidence="12">
    <location>
        <begin position="522"/>
        <end position="641"/>
    </location>
</feature>
<dbReference type="InterPro" id="IPR001304">
    <property type="entry name" value="C-type_lectin-like"/>
</dbReference>
<feature type="disulfide bond" evidence="8">
    <location>
        <begin position="39"/>
        <end position="65"/>
    </location>
</feature>
<dbReference type="SUPFAM" id="SSF57440">
    <property type="entry name" value="Kringle-like"/>
    <property type="match status" value="1"/>
</dbReference>
<dbReference type="CDD" id="cd00062">
    <property type="entry name" value="FN2"/>
    <property type="match status" value="1"/>
</dbReference>
<dbReference type="InterPro" id="IPR050111">
    <property type="entry name" value="C-type_lectin/snaclec_domain"/>
</dbReference>
<evidence type="ECO:0000256" key="8">
    <source>
        <dbReference type="PROSITE-ProRule" id="PRU00479"/>
    </source>
</evidence>
<feature type="domain" description="C-type lectin" evidence="12">
    <location>
        <begin position="1109"/>
        <end position="1221"/>
    </location>
</feature>
<dbReference type="PROSITE" id="PS51092">
    <property type="entry name" value="FN2_2"/>
    <property type="match status" value="1"/>
</dbReference>
<feature type="disulfide bond" evidence="8">
    <location>
        <begin position="53"/>
        <end position="80"/>
    </location>
</feature>
<evidence type="ECO:0000256" key="11">
    <source>
        <dbReference type="SAM" id="SignalP"/>
    </source>
</evidence>
<evidence type="ECO:0000256" key="7">
    <source>
        <dbReference type="ARBA" id="ARBA00023180"/>
    </source>
</evidence>
<evidence type="ECO:0000313" key="15">
    <source>
        <dbReference type="Proteomes" id="UP000694419"/>
    </source>
</evidence>
<evidence type="ECO:0000259" key="13">
    <source>
        <dbReference type="PROSITE" id="PS51092"/>
    </source>
</evidence>
<dbReference type="PROSITE" id="PS50041">
    <property type="entry name" value="C_TYPE_LECTIN_2"/>
    <property type="match status" value="8"/>
</dbReference>
<dbReference type="InterPro" id="IPR016187">
    <property type="entry name" value="CTDL_fold"/>
</dbReference>
<feature type="chain" id="PRO_5034240360" description="MRC1 protein" evidence="11">
    <location>
        <begin position="19"/>
        <end position="1317"/>
    </location>
</feature>
<feature type="domain" description="C-type lectin" evidence="12">
    <location>
        <begin position="100"/>
        <end position="211"/>
    </location>
</feature>
<evidence type="ECO:0000256" key="1">
    <source>
        <dbReference type="ARBA" id="ARBA00004167"/>
    </source>
</evidence>
<feature type="domain" description="C-type lectin" evidence="12">
    <location>
        <begin position="970"/>
        <end position="1081"/>
    </location>
</feature>
<dbReference type="FunFam" id="3.10.100.10:FF:000027">
    <property type="entry name" value="Mannose receptor, C type 1"/>
    <property type="match status" value="1"/>
</dbReference>
<keyword evidence="7" id="KW-0325">Glycoprotein</keyword>
<proteinExistence type="predicted"/>
<evidence type="ECO:0000256" key="6">
    <source>
        <dbReference type="ARBA" id="ARBA00023157"/>
    </source>
</evidence>
<dbReference type="SMART" id="SM00059">
    <property type="entry name" value="FN2"/>
    <property type="match status" value="1"/>
</dbReference>
<dbReference type="FunFam" id="3.10.100.10:FF:000014">
    <property type="entry name" value="Macrophage mannose receptor 1"/>
    <property type="match status" value="1"/>
</dbReference>
<dbReference type="Ensembl" id="ENSCPGT00000023373.1">
    <property type="protein sequence ID" value="ENSCPGP00000021338.1"/>
    <property type="gene ID" value="ENSCPGG00000014799.1"/>
</dbReference>
<keyword evidence="4 10" id="KW-1133">Transmembrane helix</keyword>
<dbReference type="InterPro" id="IPR018378">
    <property type="entry name" value="C-type_lectin_CS"/>
</dbReference>
<keyword evidence="15" id="KW-1185">Reference proteome</keyword>